<dbReference type="SUPFAM" id="SSF53474">
    <property type="entry name" value="alpha/beta-Hydrolases"/>
    <property type="match status" value="1"/>
</dbReference>
<dbReference type="Gene3D" id="3.40.50.1820">
    <property type="entry name" value="alpha/beta hydrolase"/>
    <property type="match status" value="1"/>
</dbReference>
<keyword evidence="1 3" id="KW-0378">Hydrolase</keyword>
<organism evidence="3 4">
    <name type="scientific">Natronocalculus amylovorans</name>
    <dbReference type="NCBI Taxonomy" id="2917812"/>
    <lineage>
        <taxon>Archaea</taxon>
        <taxon>Methanobacteriati</taxon>
        <taxon>Methanobacteriota</taxon>
        <taxon>Stenosarchaea group</taxon>
        <taxon>Halobacteria</taxon>
        <taxon>Halobacteriales</taxon>
        <taxon>Haloferacaceae</taxon>
        <taxon>Natronocalculus</taxon>
    </lineage>
</organism>
<dbReference type="InterPro" id="IPR029058">
    <property type="entry name" value="AB_hydrolase_fold"/>
</dbReference>
<dbReference type="Pfam" id="PF07859">
    <property type="entry name" value="Abhydrolase_3"/>
    <property type="match status" value="1"/>
</dbReference>
<evidence type="ECO:0000256" key="1">
    <source>
        <dbReference type="ARBA" id="ARBA00022801"/>
    </source>
</evidence>
<accession>A0AAE3FX36</accession>
<evidence type="ECO:0000313" key="3">
    <source>
        <dbReference type="EMBL" id="MCL9816967.1"/>
    </source>
</evidence>
<protein>
    <submittedName>
        <fullName evidence="3">Alpha/beta hydrolase</fullName>
    </submittedName>
</protein>
<dbReference type="InterPro" id="IPR050300">
    <property type="entry name" value="GDXG_lipolytic_enzyme"/>
</dbReference>
<evidence type="ECO:0000313" key="4">
    <source>
        <dbReference type="Proteomes" id="UP001203207"/>
    </source>
</evidence>
<sequence length="312" mass="33907">MSIPIDPQLQTVIDEIASRGIPRWHALSVSAGRKIEDTTFGTDDEPSLPVGAVQDIGIDGPNGEIPIRMYRPAGDGPFPTIVYYHGGGWTLGTLDSVETICRRLTRQAGCVVLSVDYRLAPEHPFPEPLDDAVAALDWASTHADVFFGDPDRLAVAGTSAGGNLAAAVALHAREFDGPKIETQLLLYPATGSDFSTESYTNNTEGPLLTRDDMIWFFEQYCRTPVDQYNPFVAPLLTPNLSDLPPATIVTAGHDPLRDEGRQYADRLSDAGVDVSLFDYPSMTHGFLSLVSDVDRAADAFEEIVADLQMRLV</sequence>
<feature type="domain" description="Alpha/beta hydrolase fold-3" evidence="2">
    <location>
        <begin position="81"/>
        <end position="287"/>
    </location>
</feature>
<dbReference type="EMBL" id="JAKRVX010000003">
    <property type="protein sequence ID" value="MCL9816967.1"/>
    <property type="molecule type" value="Genomic_DNA"/>
</dbReference>
<proteinExistence type="predicted"/>
<gene>
    <name evidence="3" type="ORF">AArcSt2_08430</name>
</gene>
<comment type="caution">
    <text evidence="3">The sequence shown here is derived from an EMBL/GenBank/DDBJ whole genome shotgun (WGS) entry which is preliminary data.</text>
</comment>
<keyword evidence="4" id="KW-1185">Reference proteome</keyword>
<dbReference type="PANTHER" id="PTHR48081">
    <property type="entry name" value="AB HYDROLASE SUPERFAMILY PROTEIN C4A8.06C"/>
    <property type="match status" value="1"/>
</dbReference>
<reference evidence="3" key="1">
    <citation type="journal article" date="2022" name="Syst. Appl. Microbiol.">
        <title>Natronocalculus amylovorans gen. nov., sp. nov., and Natranaeroarchaeum aerophilus sp. nov., dominant culturable amylolytic natronoarchaea from hypersaline soda lakes in southwestern Siberia.</title>
        <authorList>
            <person name="Sorokin D.Y."/>
            <person name="Elcheninov A.G."/>
            <person name="Khizhniak T.V."/>
            <person name="Koenen M."/>
            <person name="Bale N.J."/>
            <person name="Damste J.S.S."/>
            <person name="Kublanov I.V."/>
        </authorList>
    </citation>
    <scope>NUCLEOTIDE SEQUENCE</scope>
    <source>
        <strain evidence="3">AArc-St2</strain>
    </source>
</reference>
<reference evidence="3" key="2">
    <citation type="submission" date="2022-02" db="EMBL/GenBank/DDBJ databases">
        <authorList>
            <person name="Elcheninov A.G."/>
            <person name="Sorokin D.Y."/>
            <person name="Kublanov I.V."/>
        </authorList>
    </citation>
    <scope>NUCLEOTIDE SEQUENCE</scope>
    <source>
        <strain evidence="3">AArc-St2</strain>
    </source>
</reference>
<dbReference type="PANTHER" id="PTHR48081:SF8">
    <property type="entry name" value="ALPHA_BETA HYDROLASE FOLD-3 DOMAIN-CONTAINING PROTEIN-RELATED"/>
    <property type="match status" value="1"/>
</dbReference>
<dbReference type="Proteomes" id="UP001203207">
    <property type="component" value="Unassembled WGS sequence"/>
</dbReference>
<dbReference type="AlphaFoldDB" id="A0AAE3FX36"/>
<dbReference type="InterPro" id="IPR013094">
    <property type="entry name" value="AB_hydrolase_3"/>
</dbReference>
<dbReference type="RefSeq" id="WP_250583902.1">
    <property type="nucleotide sequence ID" value="NZ_JAKRVX010000003.1"/>
</dbReference>
<dbReference type="GO" id="GO:0016787">
    <property type="term" value="F:hydrolase activity"/>
    <property type="evidence" value="ECO:0007669"/>
    <property type="project" value="UniProtKB-KW"/>
</dbReference>
<name>A0AAE3FX36_9EURY</name>
<dbReference type="FunFam" id="3.40.50.1820:FF:000089">
    <property type="entry name" value="Alpha/beta hydrolase"/>
    <property type="match status" value="1"/>
</dbReference>
<evidence type="ECO:0000259" key="2">
    <source>
        <dbReference type="Pfam" id="PF07859"/>
    </source>
</evidence>